<proteinExistence type="predicted"/>
<name>A0A8S5TPI8_9CAUD</name>
<accession>A0A8S5TPI8</accession>
<evidence type="ECO:0000313" key="1">
    <source>
        <dbReference type="EMBL" id="DAF65058.1"/>
    </source>
</evidence>
<organism evidence="1">
    <name type="scientific">Podoviridae sp. ct2iq11</name>
    <dbReference type="NCBI Taxonomy" id="2827720"/>
    <lineage>
        <taxon>Viruses</taxon>
        <taxon>Duplodnaviria</taxon>
        <taxon>Heunggongvirae</taxon>
        <taxon>Uroviricota</taxon>
        <taxon>Caudoviricetes</taxon>
    </lineage>
</organism>
<dbReference type="EMBL" id="BK032872">
    <property type="protein sequence ID" value="DAF65058.1"/>
    <property type="molecule type" value="Genomic_DNA"/>
</dbReference>
<reference evidence="1" key="1">
    <citation type="journal article" date="2021" name="Proc. Natl. Acad. Sci. U.S.A.">
        <title>A Catalog of Tens of Thousands of Viruses from Human Metagenomes Reveals Hidden Associations with Chronic Diseases.</title>
        <authorList>
            <person name="Tisza M.J."/>
            <person name="Buck C.B."/>
        </authorList>
    </citation>
    <scope>NUCLEOTIDE SEQUENCE</scope>
    <source>
        <strain evidence="1">Ct2iq11</strain>
    </source>
</reference>
<sequence length="29" mass="3415">MRQILRGFPVSAVWRCKTVLWLDDLIIGK</sequence>
<protein>
    <submittedName>
        <fullName evidence="1">Uncharacterized protein</fullName>
    </submittedName>
</protein>